<proteinExistence type="predicted"/>
<accession>A0A494Y3Z1</accession>
<protein>
    <submittedName>
        <fullName evidence="2">Uncharacterized protein</fullName>
    </submittedName>
</protein>
<dbReference type="RefSeq" id="WP_121087181.1">
    <property type="nucleotide sequence ID" value="NZ_RBZU01000005.1"/>
</dbReference>
<comment type="caution">
    <text evidence="2">The sequence shown here is derived from an EMBL/GenBank/DDBJ whole genome shotgun (WGS) entry which is preliminary data.</text>
</comment>
<dbReference type="Proteomes" id="UP000270342">
    <property type="component" value="Unassembled WGS sequence"/>
</dbReference>
<evidence type="ECO:0000313" key="2">
    <source>
        <dbReference type="EMBL" id="RKP54626.1"/>
    </source>
</evidence>
<keyword evidence="3" id="KW-1185">Reference proteome</keyword>
<feature type="region of interest" description="Disordered" evidence="1">
    <location>
        <begin position="65"/>
        <end position="85"/>
    </location>
</feature>
<evidence type="ECO:0000256" key="1">
    <source>
        <dbReference type="SAM" id="MobiDB-lite"/>
    </source>
</evidence>
<evidence type="ECO:0000313" key="3">
    <source>
        <dbReference type="Proteomes" id="UP000270342"/>
    </source>
</evidence>
<organism evidence="2 3">
    <name type="scientific">Pararobbsia silviterrae</name>
    <dbReference type="NCBI Taxonomy" id="1792498"/>
    <lineage>
        <taxon>Bacteria</taxon>
        <taxon>Pseudomonadati</taxon>
        <taxon>Pseudomonadota</taxon>
        <taxon>Betaproteobacteria</taxon>
        <taxon>Burkholderiales</taxon>
        <taxon>Burkholderiaceae</taxon>
        <taxon>Pararobbsia</taxon>
    </lineage>
</organism>
<name>A0A494Y3Z1_9BURK</name>
<sequence>MRSTKAIHAVERLRKRSAHPDFAAVSLPGGLFYLIDRHDPDTPKLCPPLPVEAFVDFVDGLSPEKPRKTSKLDVEFEEQIRKSRG</sequence>
<dbReference type="AlphaFoldDB" id="A0A494Y3Z1"/>
<dbReference type="EMBL" id="RBZU01000005">
    <property type="protein sequence ID" value="RKP54626.1"/>
    <property type="molecule type" value="Genomic_DNA"/>
</dbReference>
<gene>
    <name evidence="2" type="ORF">D7S86_13275</name>
</gene>
<dbReference type="OrthoDB" id="8538070at2"/>
<reference evidence="2 3" key="1">
    <citation type="submission" date="2018-10" db="EMBL/GenBank/DDBJ databases">
        <title>Robbsia sp. DHC34, isolated from soil.</title>
        <authorList>
            <person name="Gao Z.-H."/>
            <person name="Qiu L.-H."/>
        </authorList>
    </citation>
    <scope>NUCLEOTIDE SEQUENCE [LARGE SCALE GENOMIC DNA]</scope>
    <source>
        <strain evidence="2 3">DHC34</strain>
    </source>
</reference>